<gene>
    <name evidence="2" type="ORF">F6X95_01975</name>
</gene>
<sequence length="118" mass="13901">MAVKTCPVCGKTVSNSRSNTVYCNPECRQKARNKRRSHKDNKKPKQPPKIVDRPKNHPTPYGGTDPLEYWRNYKERILESEREFNFRGIHLVGGIEVYEENFEYLVVEQIEDKKDCNE</sequence>
<dbReference type="Proteomes" id="UP000326078">
    <property type="component" value="Unassembled WGS sequence"/>
</dbReference>
<feature type="region of interest" description="Disordered" evidence="1">
    <location>
        <begin position="27"/>
        <end position="66"/>
    </location>
</feature>
<feature type="compositionally biased region" description="Basic residues" evidence="1">
    <location>
        <begin position="30"/>
        <end position="46"/>
    </location>
</feature>
<name>A0A5N0Z143_9ENTE</name>
<proteinExistence type="predicted"/>
<dbReference type="AlphaFoldDB" id="A0A5N0Z143"/>
<evidence type="ECO:0000256" key="1">
    <source>
        <dbReference type="SAM" id="MobiDB-lite"/>
    </source>
</evidence>
<dbReference type="RefSeq" id="WP_151026343.1">
    <property type="nucleotide sequence ID" value="NZ_VYUK01000001.1"/>
</dbReference>
<organism evidence="2 3">
    <name type="scientific">Enterococcus durans</name>
    <dbReference type="NCBI Taxonomy" id="53345"/>
    <lineage>
        <taxon>Bacteria</taxon>
        <taxon>Bacillati</taxon>
        <taxon>Bacillota</taxon>
        <taxon>Bacilli</taxon>
        <taxon>Lactobacillales</taxon>
        <taxon>Enterococcaceae</taxon>
        <taxon>Enterococcus</taxon>
    </lineage>
</organism>
<accession>A0A5N0Z143</accession>
<dbReference type="EMBL" id="VYUT01000002">
    <property type="protein sequence ID" value="KAA9208058.1"/>
    <property type="molecule type" value="Genomic_DNA"/>
</dbReference>
<evidence type="ECO:0000313" key="2">
    <source>
        <dbReference type="EMBL" id="KAA9208058.1"/>
    </source>
</evidence>
<protein>
    <submittedName>
        <fullName evidence="2">Uncharacterized protein</fullName>
    </submittedName>
</protein>
<evidence type="ECO:0000313" key="3">
    <source>
        <dbReference type="Proteomes" id="UP000326078"/>
    </source>
</evidence>
<comment type="caution">
    <text evidence="2">The sequence shown here is derived from an EMBL/GenBank/DDBJ whole genome shotgun (WGS) entry which is preliminary data.</text>
</comment>
<reference evidence="2 3" key="1">
    <citation type="submission" date="2019-09" db="EMBL/GenBank/DDBJ databases">
        <title>Vancomyinc resistant enterococci isolated from farm animals in Switzerland.</title>
        <authorList>
            <person name="Stevens M.J.A."/>
            <person name="Stephan R."/>
            <person name="Morach M."/>
            <person name="Nuesch-Inderbinen M."/>
        </authorList>
    </citation>
    <scope>NUCLEOTIDE SEQUENCE [LARGE SCALE GENOMIC DNA]</scope>
    <source>
        <strain evidence="2 3">GH27</strain>
    </source>
</reference>